<keyword evidence="4" id="KW-1185">Reference proteome</keyword>
<dbReference type="Gene3D" id="1.10.510.10">
    <property type="entry name" value="Transferase(Phosphotransferase) domain 1"/>
    <property type="match status" value="1"/>
</dbReference>
<sequence>MHLSIKDAILPQPPSFVKKKNYQVHEILGEGTFGQVLRATWHVPPEQIAIAEHGASADQDDSIPSPSKSNLNVSASGKSSRSSSPTPSSTSSSFMSHKSKFSISKDAKDAKEKKKGGAGAGAGDEAEEGLRKDVALKIIPKKKVKGNEATVWGEMDVLKGLDHPNIVKFYEWFESRSKYYLSFELAVGGELFARILKKGKFTEKDAVVVVRLVANPIPPPGLSSLACNTSMTTISSIEISSAYPFHSLTTLSFYSSHLLPSTLYLRHTITLRLNSSPQLRLVIIHLGTFRDPFPLSTLHSRYHPIIRNPSPFPCLNLRSNFALNPNLNQKIKKTNLGRWSPENYHHHHHHHHHRRFLHLLSSGQMPTDLYQPSINSTSTWHDDINDDDDFRTAGLDWFWSTTANIENVPKIPTTAIANDPDGLTWTTDDSAVSLSSTRLIFHRLSQLSSNIPRQPNVTVNLKSQI</sequence>
<dbReference type="PANTHER" id="PTHR24347">
    <property type="entry name" value="SERINE/THREONINE-PROTEIN KINASE"/>
    <property type="match status" value="1"/>
</dbReference>
<organism evidence="3 4">
    <name type="scientific">Tetrapyrgos nigripes</name>
    <dbReference type="NCBI Taxonomy" id="182062"/>
    <lineage>
        <taxon>Eukaryota</taxon>
        <taxon>Fungi</taxon>
        <taxon>Dikarya</taxon>
        <taxon>Basidiomycota</taxon>
        <taxon>Agaricomycotina</taxon>
        <taxon>Agaricomycetes</taxon>
        <taxon>Agaricomycetidae</taxon>
        <taxon>Agaricales</taxon>
        <taxon>Marasmiineae</taxon>
        <taxon>Marasmiaceae</taxon>
        <taxon>Tetrapyrgos</taxon>
    </lineage>
</organism>
<evidence type="ECO:0000256" key="1">
    <source>
        <dbReference type="SAM" id="MobiDB-lite"/>
    </source>
</evidence>
<dbReference type="EMBL" id="JAACJM010000018">
    <property type="protein sequence ID" value="KAF5367775.1"/>
    <property type="molecule type" value="Genomic_DNA"/>
</dbReference>
<evidence type="ECO:0000313" key="3">
    <source>
        <dbReference type="EMBL" id="KAF5367775.1"/>
    </source>
</evidence>
<feature type="domain" description="Protein kinase" evidence="2">
    <location>
        <begin position="22"/>
        <end position="465"/>
    </location>
</feature>
<evidence type="ECO:0000313" key="4">
    <source>
        <dbReference type="Proteomes" id="UP000559256"/>
    </source>
</evidence>
<dbReference type="Proteomes" id="UP000559256">
    <property type="component" value="Unassembled WGS sequence"/>
</dbReference>
<feature type="region of interest" description="Disordered" evidence="1">
    <location>
        <begin position="54"/>
        <end position="126"/>
    </location>
</feature>
<proteinExistence type="predicted"/>
<dbReference type="GO" id="GO:0005524">
    <property type="term" value="F:ATP binding"/>
    <property type="evidence" value="ECO:0007669"/>
    <property type="project" value="InterPro"/>
</dbReference>
<dbReference type="Gene3D" id="3.30.200.20">
    <property type="entry name" value="Phosphorylase Kinase, domain 1"/>
    <property type="match status" value="1"/>
</dbReference>
<reference evidence="3 4" key="1">
    <citation type="journal article" date="2020" name="ISME J.">
        <title>Uncovering the hidden diversity of litter-decomposition mechanisms in mushroom-forming fungi.</title>
        <authorList>
            <person name="Floudas D."/>
            <person name="Bentzer J."/>
            <person name="Ahren D."/>
            <person name="Johansson T."/>
            <person name="Persson P."/>
            <person name="Tunlid A."/>
        </authorList>
    </citation>
    <scope>NUCLEOTIDE SEQUENCE [LARGE SCALE GENOMIC DNA]</scope>
    <source>
        <strain evidence="3 4">CBS 291.85</strain>
    </source>
</reference>
<feature type="compositionally biased region" description="Basic and acidic residues" evidence="1">
    <location>
        <begin position="103"/>
        <end position="112"/>
    </location>
</feature>
<dbReference type="InterPro" id="IPR000719">
    <property type="entry name" value="Prot_kinase_dom"/>
</dbReference>
<feature type="compositionally biased region" description="Polar residues" evidence="1">
    <location>
        <begin position="62"/>
        <end position="73"/>
    </location>
</feature>
<gene>
    <name evidence="3" type="ORF">D9758_009825</name>
</gene>
<evidence type="ECO:0000259" key="2">
    <source>
        <dbReference type="PROSITE" id="PS50011"/>
    </source>
</evidence>
<dbReference type="AlphaFoldDB" id="A0A8H5LRW4"/>
<dbReference type="OrthoDB" id="40902at2759"/>
<dbReference type="SUPFAM" id="SSF56112">
    <property type="entry name" value="Protein kinase-like (PK-like)"/>
    <property type="match status" value="1"/>
</dbReference>
<accession>A0A8H5LRW4</accession>
<dbReference type="GO" id="GO:0004672">
    <property type="term" value="F:protein kinase activity"/>
    <property type="evidence" value="ECO:0007669"/>
    <property type="project" value="InterPro"/>
</dbReference>
<dbReference type="PROSITE" id="PS50011">
    <property type="entry name" value="PROTEIN_KINASE_DOM"/>
    <property type="match status" value="1"/>
</dbReference>
<dbReference type="InterPro" id="IPR011009">
    <property type="entry name" value="Kinase-like_dom_sf"/>
</dbReference>
<name>A0A8H5LRW4_9AGAR</name>
<feature type="compositionally biased region" description="Low complexity" evidence="1">
    <location>
        <begin position="74"/>
        <end position="102"/>
    </location>
</feature>
<protein>
    <recommendedName>
        <fullName evidence="2">Protein kinase domain-containing protein</fullName>
    </recommendedName>
</protein>
<dbReference type="Pfam" id="PF00069">
    <property type="entry name" value="Pkinase"/>
    <property type="match status" value="1"/>
</dbReference>
<comment type="caution">
    <text evidence="3">The sequence shown here is derived from an EMBL/GenBank/DDBJ whole genome shotgun (WGS) entry which is preliminary data.</text>
</comment>